<gene>
    <name evidence="2" type="ORF">H8B04_10105</name>
</gene>
<dbReference type="Gene3D" id="3.30.420.150">
    <property type="entry name" value="Exopolyphosphatase. Domain 2"/>
    <property type="match status" value="1"/>
</dbReference>
<proteinExistence type="predicted"/>
<name>A0ABR7YF31_9SPHI</name>
<dbReference type="InterPro" id="IPR050273">
    <property type="entry name" value="GppA/Ppx_hydrolase"/>
</dbReference>
<dbReference type="RefSeq" id="WP_190302282.1">
    <property type="nucleotide sequence ID" value="NZ_JACOIJ010000017.1"/>
</dbReference>
<dbReference type="SUPFAM" id="SSF53067">
    <property type="entry name" value="Actin-like ATPase domain"/>
    <property type="match status" value="2"/>
</dbReference>
<evidence type="ECO:0000313" key="3">
    <source>
        <dbReference type="Proteomes" id="UP000651271"/>
    </source>
</evidence>
<dbReference type="Proteomes" id="UP000651271">
    <property type="component" value="Unassembled WGS sequence"/>
</dbReference>
<dbReference type="InterPro" id="IPR043129">
    <property type="entry name" value="ATPase_NBD"/>
</dbReference>
<dbReference type="InterPro" id="IPR003695">
    <property type="entry name" value="Ppx_GppA_N"/>
</dbReference>
<feature type="domain" description="Ppx/GppA phosphatase N-terminal" evidence="1">
    <location>
        <begin position="16"/>
        <end position="297"/>
    </location>
</feature>
<dbReference type="PANTHER" id="PTHR30005:SF0">
    <property type="entry name" value="RETROGRADE REGULATION PROTEIN 2"/>
    <property type="match status" value="1"/>
</dbReference>
<dbReference type="PANTHER" id="PTHR30005">
    <property type="entry name" value="EXOPOLYPHOSPHATASE"/>
    <property type="match status" value="1"/>
</dbReference>
<dbReference type="Gene3D" id="3.30.420.40">
    <property type="match status" value="1"/>
</dbReference>
<protein>
    <submittedName>
        <fullName evidence="2">Exopolyphosphatase</fullName>
    </submittedName>
</protein>
<organism evidence="2 3">
    <name type="scientific">Sphingobacterium litopenaei</name>
    <dbReference type="NCBI Taxonomy" id="2763500"/>
    <lineage>
        <taxon>Bacteria</taxon>
        <taxon>Pseudomonadati</taxon>
        <taxon>Bacteroidota</taxon>
        <taxon>Sphingobacteriia</taxon>
        <taxon>Sphingobacteriales</taxon>
        <taxon>Sphingobacteriaceae</taxon>
        <taxon>Sphingobacterium</taxon>
    </lineage>
</organism>
<comment type="caution">
    <text evidence="2">The sequence shown here is derived from an EMBL/GenBank/DDBJ whole genome shotgun (WGS) entry which is preliminary data.</text>
</comment>
<sequence length="299" mass="33678">MRIAAIDLGSNTFHLIIAEKKSAHFEVIFKINKPIKLSEDITKNNTIIPAAFYRGINCLKEFKTILEEYNVDIIKAVATSGVRSASNGEEFVNTVRDLTGIEIEIISGEEEATLIYAGIKASGAIRGKSLIIDIGGGSTEFIFCDKNKAYWKKSFDIGAARLMQKFWNSDPLSDLEKKNLKEHLDNTLKELIEFNKNFGAPHLIGSAGAFETFNEMIYPSSQIEHIKSTDININQYRELSNLLVHSTHKERLQMPNLIPLRVDMIVMACVLTDYIINNLNIQEIKLSTYDLKYGILSQL</sequence>
<dbReference type="Pfam" id="PF02541">
    <property type="entry name" value="Ppx-GppA"/>
    <property type="match status" value="1"/>
</dbReference>
<evidence type="ECO:0000259" key="1">
    <source>
        <dbReference type="Pfam" id="PF02541"/>
    </source>
</evidence>
<accession>A0ABR7YF31</accession>
<keyword evidence="3" id="KW-1185">Reference proteome</keyword>
<evidence type="ECO:0000313" key="2">
    <source>
        <dbReference type="EMBL" id="MBD1429922.1"/>
    </source>
</evidence>
<dbReference type="EMBL" id="JACOIJ010000017">
    <property type="protein sequence ID" value="MBD1429922.1"/>
    <property type="molecule type" value="Genomic_DNA"/>
</dbReference>
<reference evidence="2 3" key="1">
    <citation type="submission" date="2020-08" db="EMBL/GenBank/DDBJ databases">
        <title>Sphingobacterium sp. DN04309 isolated from aquaculture water.</title>
        <authorList>
            <person name="Zhang M."/>
        </authorList>
    </citation>
    <scope>NUCLEOTIDE SEQUENCE [LARGE SCALE GENOMIC DNA]</scope>
    <source>
        <strain evidence="2 3">DN04309</strain>
    </source>
</reference>